<dbReference type="InterPro" id="IPR011009">
    <property type="entry name" value="Kinase-like_dom_sf"/>
</dbReference>
<dbReference type="PANTHER" id="PTHR43289">
    <property type="entry name" value="MITOGEN-ACTIVATED PROTEIN KINASE KINASE KINASE 20-RELATED"/>
    <property type="match status" value="1"/>
</dbReference>
<accession>Q01YR0</accession>
<feature type="domain" description="Protein kinase" evidence="5">
    <location>
        <begin position="1"/>
        <end position="181"/>
    </location>
</feature>
<evidence type="ECO:0000256" key="2">
    <source>
        <dbReference type="ARBA" id="ARBA00022741"/>
    </source>
</evidence>
<keyword evidence="6" id="KW-0723">Serine/threonine-protein kinase</keyword>
<dbReference type="InParanoid" id="Q01YR0"/>
<reference evidence="6" key="1">
    <citation type="submission" date="2006-10" db="EMBL/GenBank/DDBJ databases">
        <title>Complete sequence of Solibacter usitatus Ellin6076.</title>
        <authorList>
            <consortium name="US DOE Joint Genome Institute"/>
            <person name="Copeland A."/>
            <person name="Lucas S."/>
            <person name="Lapidus A."/>
            <person name="Barry K."/>
            <person name="Detter J.C."/>
            <person name="Glavina del Rio T."/>
            <person name="Hammon N."/>
            <person name="Israni S."/>
            <person name="Dalin E."/>
            <person name="Tice H."/>
            <person name="Pitluck S."/>
            <person name="Thompson L.S."/>
            <person name="Brettin T."/>
            <person name="Bruce D."/>
            <person name="Han C."/>
            <person name="Tapia R."/>
            <person name="Gilna P."/>
            <person name="Schmutz J."/>
            <person name="Larimer F."/>
            <person name="Land M."/>
            <person name="Hauser L."/>
            <person name="Kyrpides N."/>
            <person name="Mikhailova N."/>
            <person name="Janssen P.H."/>
            <person name="Kuske C.R."/>
            <person name="Richardson P."/>
        </authorList>
    </citation>
    <scope>NUCLEOTIDE SEQUENCE</scope>
    <source>
        <strain evidence="6">Ellin6076</strain>
    </source>
</reference>
<keyword evidence="2" id="KW-0547">Nucleotide-binding</keyword>
<dbReference type="HOGENOM" id="CLU_771380_0_0_0"/>
<protein>
    <submittedName>
        <fullName evidence="6">Serine/threonine protein kinase</fullName>
    </submittedName>
</protein>
<dbReference type="GO" id="GO:0004674">
    <property type="term" value="F:protein serine/threonine kinase activity"/>
    <property type="evidence" value="ECO:0007669"/>
    <property type="project" value="UniProtKB-KW"/>
</dbReference>
<dbReference type="PANTHER" id="PTHR43289:SF34">
    <property type="entry name" value="SERINE_THREONINE-PROTEIN KINASE YBDM-RELATED"/>
    <property type="match status" value="1"/>
</dbReference>
<dbReference type="Pfam" id="PF00069">
    <property type="entry name" value="Pkinase"/>
    <property type="match status" value="1"/>
</dbReference>
<dbReference type="EMBL" id="CP000473">
    <property type="protein sequence ID" value="ABJ85205.1"/>
    <property type="molecule type" value="Genomic_DNA"/>
</dbReference>
<dbReference type="SMART" id="SM00220">
    <property type="entry name" value="S_TKc"/>
    <property type="match status" value="1"/>
</dbReference>
<dbReference type="GO" id="GO:0005524">
    <property type="term" value="F:ATP binding"/>
    <property type="evidence" value="ECO:0007669"/>
    <property type="project" value="UniProtKB-KW"/>
</dbReference>
<gene>
    <name evidence="6" type="ordered locus">Acid_4243</name>
</gene>
<dbReference type="InterPro" id="IPR000719">
    <property type="entry name" value="Prot_kinase_dom"/>
</dbReference>
<evidence type="ECO:0000313" key="6">
    <source>
        <dbReference type="EMBL" id="ABJ85205.1"/>
    </source>
</evidence>
<evidence type="ECO:0000256" key="3">
    <source>
        <dbReference type="ARBA" id="ARBA00022777"/>
    </source>
</evidence>
<keyword evidence="1" id="KW-0808">Transferase</keyword>
<dbReference type="Gene3D" id="1.10.510.10">
    <property type="entry name" value="Transferase(Phosphotransferase) domain 1"/>
    <property type="match status" value="1"/>
</dbReference>
<evidence type="ECO:0000256" key="4">
    <source>
        <dbReference type="ARBA" id="ARBA00022840"/>
    </source>
</evidence>
<keyword evidence="3 6" id="KW-0418">Kinase</keyword>
<dbReference type="PROSITE" id="PS50011">
    <property type="entry name" value="PROTEIN_KINASE_DOM"/>
    <property type="match status" value="1"/>
</dbReference>
<evidence type="ECO:0000259" key="5">
    <source>
        <dbReference type="PROSITE" id="PS50011"/>
    </source>
</evidence>
<keyword evidence="4" id="KW-0067">ATP-binding</keyword>
<sequence>MLFYSLQNGRTVMAGRESMVANDLTTLAQRLSEGRLPVADALRYGMLLAESLRRLHDSGKIHGAVTPINLAMTATGMDLLPAPEWTLGAITPYTAPEVLNGREVDIRSDIYSFGAILFEMLTGRRPFEGETRVALVSHITHSPIPTSGSPAVDRLIGSCLSKNPEMRASRMQKVIMELKLLSVAARRIDPAAGPGMRRDPLDSTSARTEIQQLEGRIAARFQAHERAMAELQRSLDDAVRSMKAQIANMTSEFAAAKTSVSFSGGGALDGASNERVHAVERKVEEMRQYLSRFERDMAADLVDIENGLKVHEEAIESSRTAMSQTDDLVERVVEALESLQSTVMDEGERASERTAFAVN</sequence>
<dbReference type="STRING" id="234267.Acid_4243"/>
<organism evidence="6">
    <name type="scientific">Solibacter usitatus (strain Ellin6076)</name>
    <dbReference type="NCBI Taxonomy" id="234267"/>
    <lineage>
        <taxon>Bacteria</taxon>
        <taxon>Pseudomonadati</taxon>
        <taxon>Acidobacteriota</taxon>
        <taxon>Terriglobia</taxon>
        <taxon>Bryobacterales</taxon>
        <taxon>Solibacteraceae</taxon>
        <taxon>Candidatus Solibacter</taxon>
    </lineage>
</organism>
<dbReference type="AlphaFoldDB" id="Q01YR0"/>
<name>Q01YR0_SOLUE</name>
<dbReference type="KEGG" id="sus:Acid_4243"/>
<evidence type="ECO:0000256" key="1">
    <source>
        <dbReference type="ARBA" id="ARBA00022679"/>
    </source>
</evidence>
<proteinExistence type="predicted"/>
<dbReference type="eggNOG" id="COG0515">
    <property type="taxonomic scope" value="Bacteria"/>
</dbReference>
<dbReference type="SUPFAM" id="SSF56112">
    <property type="entry name" value="Protein kinase-like (PK-like)"/>
    <property type="match status" value="1"/>
</dbReference>